<reference evidence="1 2" key="1">
    <citation type="journal article" date="2018" name="Sci. Rep.">
        <title>Genomic signatures of local adaptation to the degree of environmental predictability in rotifers.</title>
        <authorList>
            <person name="Franch-Gras L."/>
            <person name="Hahn C."/>
            <person name="Garcia-Roger E.M."/>
            <person name="Carmona M.J."/>
            <person name="Serra M."/>
            <person name="Gomez A."/>
        </authorList>
    </citation>
    <scope>NUCLEOTIDE SEQUENCE [LARGE SCALE GENOMIC DNA]</scope>
    <source>
        <strain evidence="1">HYR1</strain>
    </source>
</reference>
<dbReference type="EMBL" id="REGN01003934">
    <property type="protein sequence ID" value="RNA19979.1"/>
    <property type="molecule type" value="Genomic_DNA"/>
</dbReference>
<dbReference type="Proteomes" id="UP000276133">
    <property type="component" value="Unassembled WGS sequence"/>
</dbReference>
<keyword evidence="2" id="KW-1185">Reference proteome</keyword>
<gene>
    <name evidence="1" type="ORF">BpHYR1_051520</name>
</gene>
<name>A0A3M7R936_BRAPC</name>
<accession>A0A3M7R936</accession>
<dbReference type="AlphaFoldDB" id="A0A3M7R936"/>
<proteinExistence type="predicted"/>
<evidence type="ECO:0000313" key="1">
    <source>
        <dbReference type="EMBL" id="RNA19979.1"/>
    </source>
</evidence>
<sequence length="86" mass="9933">MAIIEKRSALYLMNDFFSSIEKAIGLQNILTFHIKNLSVLISFDIYHKNSKPLAFREFFSIDTLATAKILFRTCGNGLKINYHFNN</sequence>
<organism evidence="1 2">
    <name type="scientific">Brachionus plicatilis</name>
    <name type="common">Marine rotifer</name>
    <name type="synonym">Brachionus muelleri</name>
    <dbReference type="NCBI Taxonomy" id="10195"/>
    <lineage>
        <taxon>Eukaryota</taxon>
        <taxon>Metazoa</taxon>
        <taxon>Spiralia</taxon>
        <taxon>Gnathifera</taxon>
        <taxon>Rotifera</taxon>
        <taxon>Eurotatoria</taxon>
        <taxon>Monogononta</taxon>
        <taxon>Pseudotrocha</taxon>
        <taxon>Ploima</taxon>
        <taxon>Brachionidae</taxon>
        <taxon>Brachionus</taxon>
    </lineage>
</organism>
<evidence type="ECO:0000313" key="2">
    <source>
        <dbReference type="Proteomes" id="UP000276133"/>
    </source>
</evidence>
<protein>
    <submittedName>
        <fullName evidence="1">Uncharacterized protein</fullName>
    </submittedName>
</protein>
<comment type="caution">
    <text evidence="1">The sequence shown here is derived from an EMBL/GenBank/DDBJ whole genome shotgun (WGS) entry which is preliminary data.</text>
</comment>